<gene>
    <name evidence="2" type="ORF">BaRGS_00013775</name>
</gene>
<keyword evidence="1" id="KW-0472">Membrane</keyword>
<dbReference type="EMBL" id="JACVVK020000079">
    <property type="protein sequence ID" value="KAK7494896.1"/>
    <property type="molecule type" value="Genomic_DNA"/>
</dbReference>
<proteinExistence type="predicted"/>
<dbReference type="AlphaFoldDB" id="A0ABD0L6J2"/>
<keyword evidence="3" id="KW-1185">Reference proteome</keyword>
<evidence type="ECO:0000313" key="3">
    <source>
        <dbReference type="Proteomes" id="UP001519460"/>
    </source>
</evidence>
<protein>
    <submittedName>
        <fullName evidence="2">Uncharacterized protein</fullName>
    </submittedName>
</protein>
<reference evidence="2 3" key="1">
    <citation type="journal article" date="2023" name="Sci. Data">
        <title>Genome assembly of the Korean intertidal mud-creeper Batillaria attramentaria.</title>
        <authorList>
            <person name="Patra A.K."/>
            <person name="Ho P.T."/>
            <person name="Jun S."/>
            <person name="Lee S.J."/>
            <person name="Kim Y."/>
            <person name="Won Y.J."/>
        </authorList>
    </citation>
    <scope>NUCLEOTIDE SEQUENCE [LARGE SCALE GENOMIC DNA]</scope>
    <source>
        <strain evidence="2">Wonlab-2016</strain>
    </source>
</reference>
<sequence length="103" mass="11559">MSGMSSGVCLPDMSVTMLSYHKVLATACFANLMVVYVLRSGAKGRFTYVTINTGRRNLCPGVLTLRSTACRLVQLIYLRKRMLFKLLEVTCIQGKNFEKLMDL</sequence>
<accession>A0ABD0L6J2</accession>
<keyword evidence="1" id="KW-1133">Transmembrane helix</keyword>
<keyword evidence="1" id="KW-0812">Transmembrane</keyword>
<feature type="transmembrane region" description="Helical" evidence="1">
    <location>
        <begin position="20"/>
        <end position="38"/>
    </location>
</feature>
<organism evidence="2 3">
    <name type="scientific">Batillaria attramentaria</name>
    <dbReference type="NCBI Taxonomy" id="370345"/>
    <lineage>
        <taxon>Eukaryota</taxon>
        <taxon>Metazoa</taxon>
        <taxon>Spiralia</taxon>
        <taxon>Lophotrochozoa</taxon>
        <taxon>Mollusca</taxon>
        <taxon>Gastropoda</taxon>
        <taxon>Caenogastropoda</taxon>
        <taxon>Sorbeoconcha</taxon>
        <taxon>Cerithioidea</taxon>
        <taxon>Batillariidae</taxon>
        <taxon>Batillaria</taxon>
    </lineage>
</organism>
<name>A0ABD0L6J2_9CAEN</name>
<dbReference type="Proteomes" id="UP001519460">
    <property type="component" value="Unassembled WGS sequence"/>
</dbReference>
<evidence type="ECO:0000256" key="1">
    <source>
        <dbReference type="SAM" id="Phobius"/>
    </source>
</evidence>
<comment type="caution">
    <text evidence="2">The sequence shown here is derived from an EMBL/GenBank/DDBJ whole genome shotgun (WGS) entry which is preliminary data.</text>
</comment>
<evidence type="ECO:0000313" key="2">
    <source>
        <dbReference type="EMBL" id="KAK7494896.1"/>
    </source>
</evidence>